<accession>A0AAD9QGA4</accession>
<feature type="region of interest" description="Disordered" evidence="1">
    <location>
        <begin position="467"/>
        <end position="503"/>
    </location>
</feature>
<keyword evidence="3" id="KW-1185">Reference proteome</keyword>
<dbReference type="AlphaFoldDB" id="A0AAD9QGA4"/>
<gene>
    <name evidence="2" type="ORF">P5673_016515</name>
</gene>
<feature type="compositionally biased region" description="Basic and acidic residues" evidence="1">
    <location>
        <begin position="674"/>
        <end position="690"/>
    </location>
</feature>
<evidence type="ECO:0000256" key="1">
    <source>
        <dbReference type="SAM" id="MobiDB-lite"/>
    </source>
</evidence>
<dbReference type="Proteomes" id="UP001249851">
    <property type="component" value="Unassembled WGS sequence"/>
</dbReference>
<feature type="compositionally biased region" description="Polar residues" evidence="1">
    <location>
        <begin position="605"/>
        <end position="618"/>
    </location>
</feature>
<feature type="compositionally biased region" description="Polar residues" evidence="1">
    <location>
        <begin position="573"/>
        <end position="593"/>
    </location>
</feature>
<reference evidence="2" key="1">
    <citation type="journal article" date="2023" name="G3 (Bethesda)">
        <title>Whole genome assembly and annotation of the endangered Caribbean coral Acropora cervicornis.</title>
        <authorList>
            <person name="Selwyn J.D."/>
            <person name="Vollmer S.V."/>
        </authorList>
    </citation>
    <scope>NUCLEOTIDE SEQUENCE</scope>
    <source>
        <strain evidence="2">K2</strain>
    </source>
</reference>
<dbReference type="Gene3D" id="1.25.40.180">
    <property type="match status" value="1"/>
</dbReference>
<feature type="compositionally biased region" description="Polar residues" evidence="1">
    <location>
        <begin position="656"/>
        <end position="669"/>
    </location>
</feature>
<dbReference type="EMBL" id="JARQWQ010000035">
    <property type="protein sequence ID" value="KAK2560737.1"/>
    <property type="molecule type" value="Genomic_DNA"/>
</dbReference>
<sequence length="940" mass="105602">MALTSQLVKESIVHRRLAKRSSQHLSNPVIPEVQAIDVCCMEPRIVKLEQQLYSLANGNGNLQDTTNNCLALFPSRDNVKQIFDVFCSCSWMDRFADPVISKLFYQLINAQEDSNAEHLLLDELEKSCEKLLKTLTHLEVPNSLQLKVVCLLYNLSRLTNLPQSHLEAVQSYMEEIARAFWPYSLPSAPDLWNSEAFCDAQCDVLKACGKYLRDKCPVNTERTLRKIHSKLLSSDISQYARFRLLEIRELCLSGWKVTEATSNYYKEVYQKLKNQSVTNATVINKSTSKNGDKVNSLHEGTDQAVSQTLTVLRISEDQLRKSCDNLQEGVICCDTVVGERNLMVDHRSDSSGHHIKLRPRPITSFRSIKEGLKNYYSQNEHFGQREMETISSRQQIEKASFTNQSSFEDMLEMETQACSEGEKASSVTVSLDSGAGIKEPAPSPCYTNDCDEVFSLSKLDAEKVKPAMHRGDFTKPRRPFKRNSSSSSADESQEPKSPFSLDYSVTNYTQESTTTTLPSTELVTPSDINNGASHLEVAALSPEATTGSSDKDTSKAVVEEDNRSKDSIESWEEAQTSSVLQSEKNQDVISVSESWRERPTVDVAETNNNAFRGASSSDNWRERKSYSFSDSQKNRSQMDVNWRERKSLSLDETGKNKTSTQASYGQPTWYSYGDKIERQDSNEKGKESHRGGFGLPKQANEEIEGSSRDEQHHAQNLEIAQVQLSEQESQDLRWWRLAEIQNDTGCKLYHNREECTVVIKGEDPLLCKVAKTRVYSAVAALQEEFGALVPLSSEILEHLQTEGRTELAERLSQCTAANMHSSSYLDTAAVRAGDDEEDIHKVNRLFAALDGTPKQCSQKDHSNEKQEVVTEGSLSREFLLSCASNPLAQQRPADLSLERTEGWVTAIVLNYARRGEQVLLNQRKGFGTPSSESKSRLSST</sequence>
<proteinExistence type="predicted"/>
<feature type="region of interest" description="Disordered" evidence="1">
    <location>
        <begin position="541"/>
        <end position="711"/>
    </location>
</feature>
<evidence type="ECO:0000313" key="2">
    <source>
        <dbReference type="EMBL" id="KAK2560737.1"/>
    </source>
</evidence>
<evidence type="ECO:0000313" key="3">
    <source>
        <dbReference type="Proteomes" id="UP001249851"/>
    </source>
</evidence>
<comment type="caution">
    <text evidence="2">The sequence shown here is derived from an EMBL/GenBank/DDBJ whole genome shotgun (WGS) entry which is preliminary data.</text>
</comment>
<protein>
    <submittedName>
        <fullName evidence="2">Uncharacterized protein</fullName>
    </submittedName>
</protein>
<feature type="compositionally biased region" description="Basic and acidic residues" evidence="1">
    <location>
        <begin position="641"/>
        <end position="655"/>
    </location>
</feature>
<reference evidence="2" key="2">
    <citation type="journal article" date="2023" name="Science">
        <title>Genomic signatures of disease resistance in endangered staghorn corals.</title>
        <authorList>
            <person name="Vollmer S.V."/>
            <person name="Selwyn J.D."/>
            <person name="Despard B.A."/>
            <person name="Roesel C.L."/>
        </authorList>
    </citation>
    <scope>NUCLEOTIDE SEQUENCE</scope>
    <source>
        <strain evidence="2">K2</strain>
    </source>
</reference>
<feature type="compositionally biased region" description="Basic and acidic residues" evidence="1">
    <location>
        <begin position="549"/>
        <end position="568"/>
    </location>
</feature>
<organism evidence="2 3">
    <name type="scientific">Acropora cervicornis</name>
    <name type="common">Staghorn coral</name>
    <dbReference type="NCBI Taxonomy" id="6130"/>
    <lineage>
        <taxon>Eukaryota</taxon>
        <taxon>Metazoa</taxon>
        <taxon>Cnidaria</taxon>
        <taxon>Anthozoa</taxon>
        <taxon>Hexacorallia</taxon>
        <taxon>Scleractinia</taxon>
        <taxon>Astrocoeniina</taxon>
        <taxon>Acroporidae</taxon>
        <taxon>Acropora</taxon>
    </lineage>
</organism>
<name>A0AAD9QGA4_ACRCE</name>
<feature type="compositionally biased region" description="Polar residues" evidence="1">
    <location>
        <begin position="626"/>
        <end position="639"/>
    </location>
</feature>